<dbReference type="Proteomes" id="UP000620127">
    <property type="component" value="Unassembled WGS sequence"/>
</dbReference>
<evidence type="ECO:0000313" key="2">
    <source>
        <dbReference type="Proteomes" id="UP000620127"/>
    </source>
</evidence>
<proteinExistence type="predicted"/>
<gene>
    <name evidence="1" type="ORF">GCM10011282_11180</name>
</gene>
<keyword evidence="2" id="KW-1185">Reference proteome</keyword>
<accession>A0ABQ2X9P8</accession>
<reference evidence="2" key="1">
    <citation type="journal article" date="2019" name="Int. J. Syst. Evol. Microbiol.">
        <title>The Global Catalogue of Microorganisms (GCM) 10K type strain sequencing project: providing services to taxonomists for standard genome sequencing and annotation.</title>
        <authorList>
            <consortium name="The Broad Institute Genomics Platform"/>
            <consortium name="The Broad Institute Genome Sequencing Center for Infectious Disease"/>
            <person name="Wu L."/>
            <person name="Ma J."/>
        </authorList>
    </citation>
    <scope>NUCLEOTIDE SEQUENCE [LARGE SCALE GENOMIC DNA]</scope>
    <source>
        <strain evidence="2">KCTC 23916</strain>
    </source>
</reference>
<evidence type="ECO:0000313" key="1">
    <source>
        <dbReference type="EMBL" id="GGX06553.1"/>
    </source>
</evidence>
<organism evidence="1 2">
    <name type="scientific">Undibacterium macrobrachii</name>
    <dbReference type="NCBI Taxonomy" id="1119058"/>
    <lineage>
        <taxon>Bacteria</taxon>
        <taxon>Pseudomonadati</taxon>
        <taxon>Pseudomonadota</taxon>
        <taxon>Betaproteobacteria</taxon>
        <taxon>Burkholderiales</taxon>
        <taxon>Oxalobacteraceae</taxon>
        <taxon>Undibacterium</taxon>
    </lineage>
</organism>
<dbReference type="RefSeq" id="WP_189344969.1">
    <property type="nucleotide sequence ID" value="NZ_BMYT01000001.1"/>
</dbReference>
<dbReference type="EMBL" id="BMYT01000001">
    <property type="protein sequence ID" value="GGX06553.1"/>
    <property type="molecule type" value="Genomic_DNA"/>
</dbReference>
<name>A0ABQ2X9P8_9BURK</name>
<protein>
    <submittedName>
        <fullName evidence="1">Uncharacterized protein</fullName>
    </submittedName>
</protein>
<comment type="caution">
    <text evidence="1">The sequence shown here is derived from an EMBL/GenBank/DDBJ whole genome shotgun (WGS) entry which is preliminary data.</text>
</comment>
<sequence>MKLHILAKSYDTHGAHSTLSPIGDFLLTDAPNFGDAVEEITITLCFHDSGPAKRGLRGLLELHQAYRASLPKVTFRKSKRLFEIEIASELMDGRDWKSAEKISLPLFQAGVEEVCHALQLIKKRITAADQFDVGAFLNYCEKKKSELPTSLSALQKLLKELEMRAQASLSSDSLWETLDIDWDCFHPDAIHTLDSVFFWDDCNDFSPHGNDTGADVLAEYLEWIEAHPKSNPLKLLELLAKQWGYESFASIEEDVRADMILALTFAEIKVKNKCDETLRQMAFSTLEWQGQQAEAAKDWEHRLDRIKSIKIIEDKLRSLKLTGHNP</sequence>